<dbReference type="GO" id="GO:0019901">
    <property type="term" value="F:protein kinase binding"/>
    <property type="evidence" value="ECO:0007669"/>
    <property type="project" value="InterPro"/>
</dbReference>
<dbReference type="EMBL" id="CAJPIZ010009166">
    <property type="protein sequence ID" value="CAG2111655.1"/>
    <property type="molecule type" value="Genomic_DNA"/>
</dbReference>
<dbReference type="InterPro" id="IPR001810">
    <property type="entry name" value="F-box_dom"/>
</dbReference>
<dbReference type="GO" id="GO:1903599">
    <property type="term" value="P:positive regulation of autophagy of mitochondrion"/>
    <property type="evidence" value="ECO:0007669"/>
    <property type="project" value="TreeGrafter"/>
</dbReference>
<proteinExistence type="predicted"/>
<evidence type="ECO:0000313" key="4">
    <source>
        <dbReference type="Proteomes" id="UP000759131"/>
    </source>
</evidence>
<evidence type="ECO:0000256" key="1">
    <source>
        <dbReference type="SAM" id="Phobius"/>
    </source>
</evidence>
<dbReference type="AlphaFoldDB" id="A0A7R9KXG5"/>
<keyword evidence="1" id="KW-1133">Transmembrane helix</keyword>
<dbReference type="InterPro" id="IPR047118">
    <property type="entry name" value="Fbxo7"/>
</dbReference>
<dbReference type="PANTHER" id="PTHR15537">
    <property type="entry name" value="F-BOX ONLY PROTEIN 7"/>
    <property type="match status" value="1"/>
</dbReference>
<evidence type="ECO:0000313" key="3">
    <source>
        <dbReference type="EMBL" id="CAD7631225.1"/>
    </source>
</evidence>
<keyword evidence="4" id="KW-1185">Reference proteome</keyword>
<feature type="transmembrane region" description="Helical" evidence="1">
    <location>
        <begin position="25"/>
        <end position="42"/>
    </location>
</feature>
<keyword evidence="1" id="KW-0812">Transmembrane</keyword>
<sequence>MKYLVVDTQMIMGGNHKLQVSSEEYIFAALTLYLDMINIFIFKRMFYLNYHEFRILSLLPIKSVLKMSSVSSLWRDITLDDQLWRSLVKQHFPTSYGRGLNGEDWKSIYKRAYRSQKLLQLLNWQSLVQPKPRSPPAYNPIPSDR</sequence>
<dbReference type="SUPFAM" id="SSF81383">
    <property type="entry name" value="F-box domain"/>
    <property type="match status" value="1"/>
</dbReference>
<accession>A0A7R9KXG5</accession>
<keyword evidence="1" id="KW-0472">Membrane</keyword>
<organism evidence="3">
    <name type="scientific">Medioppia subpectinata</name>
    <dbReference type="NCBI Taxonomy" id="1979941"/>
    <lineage>
        <taxon>Eukaryota</taxon>
        <taxon>Metazoa</taxon>
        <taxon>Ecdysozoa</taxon>
        <taxon>Arthropoda</taxon>
        <taxon>Chelicerata</taxon>
        <taxon>Arachnida</taxon>
        <taxon>Acari</taxon>
        <taxon>Acariformes</taxon>
        <taxon>Sarcoptiformes</taxon>
        <taxon>Oribatida</taxon>
        <taxon>Brachypylina</taxon>
        <taxon>Oppioidea</taxon>
        <taxon>Oppiidae</taxon>
        <taxon>Medioppia</taxon>
    </lineage>
</organism>
<dbReference type="PANTHER" id="PTHR15537:SF2">
    <property type="entry name" value="F-BOX ONLY PROTEIN 7"/>
    <property type="match status" value="1"/>
</dbReference>
<dbReference type="Proteomes" id="UP000759131">
    <property type="component" value="Unassembled WGS sequence"/>
</dbReference>
<name>A0A7R9KXG5_9ACAR</name>
<reference evidence="3" key="1">
    <citation type="submission" date="2020-11" db="EMBL/GenBank/DDBJ databases">
        <authorList>
            <person name="Tran Van P."/>
        </authorList>
    </citation>
    <scope>NUCLEOTIDE SEQUENCE</scope>
</reference>
<dbReference type="EMBL" id="OC863741">
    <property type="protein sequence ID" value="CAD7631225.1"/>
    <property type="molecule type" value="Genomic_DNA"/>
</dbReference>
<dbReference type="Gene3D" id="1.20.1280.50">
    <property type="match status" value="1"/>
</dbReference>
<evidence type="ECO:0000259" key="2">
    <source>
        <dbReference type="Pfam" id="PF12937"/>
    </source>
</evidence>
<dbReference type="Pfam" id="PF12937">
    <property type="entry name" value="F-box-like"/>
    <property type="match status" value="1"/>
</dbReference>
<protein>
    <recommendedName>
        <fullName evidence="2">F-box domain-containing protein</fullName>
    </recommendedName>
</protein>
<gene>
    <name evidence="3" type="ORF">OSB1V03_LOCUS11634</name>
</gene>
<dbReference type="InterPro" id="IPR036047">
    <property type="entry name" value="F-box-like_dom_sf"/>
</dbReference>
<dbReference type="OrthoDB" id="7933078at2759"/>
<feature type="domain" description="F-box" evidence="2">
    <location>
        <begin position="54"/>
        <end position="88"/>
    </location>
</feature>